<evidence type="ECO:0000256" key="1">
    <source>
        <dbReference type="ARBA" id="ARBA00006484"/>
    </source>
</evidence>
<dbReference type="Proteomes" id="UP000469185">
    <property type="component" value="Unassembled WGS sequence"/>
</dbReference>
<evidence type="ECO:0000313" key="5">
    <source>
        <dbReference type="Proteomes" id="UP000469185"/>
    </source>
</evidence>
<dbReference type="InterPro" id="IPR002347">
    <property type="entry name" value="SDR_fam"/>
</dbReference>
<reference evidence="4 5" key="1">
    <citation type="submission" date="2020-02" db="EMBL/GenBank/DDBJ databases">
        <authorList>
            <person name="Li X.-J."/>
            <person name="Feng X.-M."/>
        </authorList>
    </citation>
    <scope>NUCLEOTIDE SEQUENCE [LARGE SCALE GENOMIC DNA]</scope>
    <source>
        <strain evidence="4 5">CGMCC 4.7225</strain>
    </source>
</reference>
<dbReference type="PANTHER" id="PTHR42760">
    <property type="entry name" value="SHORT-CHAIN DEHYDROGENASES/REDUCTASES FAMILY MEMBER"/>
    <property type="match status" value="1"/>
</dbReference>
<dbReference type="Pfam" id="PF13561">
    <property type="entry name" value="adh_short_C2"/>
    <property type="match status" value="1"/>
</dbReference>
<keyword evidence="2" id="KW-0560">Oxidoreductase</keyword>
<sequence>MAVITGGGRGIGRAITLRLVRHGWHCVIAGLEEADLKETSTLGDPLGRSIRTVTCDIATDDGRRAIKQAWAASFESLNLLVNCAARTTGIPLFEPSLEAWRDELETNVVAMAALSSWAVEVMKEQRDGVVINIGSVYGSLGLNHRFYEGEYPGDGDSGPVHIPAYHASKGAVAALTRDLAVVAGQWNVRVNTISPGMIQTPERTFGDERVRRFVEATPLHRMGRPEDVAAVVEFLASADASFVTGAEWVVDGGWSIW</sequence>
<dbReference type="RefSeq" id="WP_163819161.1">
    <property type="nucleotide sequence ID" value="NZ_JAAGOB010000007.1"/>
</dbReference>
<comment type="caution">
    <text evidence="4">The sequence shown here is derived from an EMBL/GenBank/DDBJ whole genome shotgun (WGS) entry which is preliminary data.</text>
</comment>
<proteinExistence type="inferred from homology"/>
<comment type="similarity">
    <text evidence="1 3">Belongs to the short-chain dehydrogenases/reductases (SDR) family.</text>
</comment>
<evidence type="ECO:0000256" key="3">
    <source>
        <dbReference type="RuleBase" id="RU000363"/>
    </source>
</evidence>
<dbReference type="PRINTS" id="PR00081">
    <property type="entry name" value="GDHRDH"/>
</dbReference>
<evidence type="ECO:0000313" key="4">
    <source>
        <dbReference type="EMBL" id="NED96364.1"/>
    </source>
</evidence>
<dbReference type="Pfam" id="PF00106">
    <property type="entry name" value="adh_short"/>
    <property type="match status" value="1"/>
</dbReference>
<dbReference type="PRINTS" id="PR00080">
    <property type="entry name" value="SDRFAMILY"/>
</dbReference>
<keyword evidence="5" id="KW-1185">Reference proteome</keyword>
<dbReference type="PANTHER" id="PTHR42760:SF133">
    <property type="entry name" value="3-OXOACYL-[ACYL-CARRIER-PROTEIN] REDUCTASE"/>
    <property type="match status" value="1"/>
</dbReference>
<protein>
    <submittedName>
        <fullName evidence="4">SDR family oxidoreductase</fullName>
    </submittedName>
</protein>
<dbReference type="AlphaFoldDB" id="A0A6N9YN07"/>
<dbReference type="GO" id="GO:0016616">
    <property type="term" value="F:oxidoreductase activity, acting on the CH-OH group of donors, NAD or NADP as acceptor"/>
    <property type="evidence" value="ECO:0007669"/>
    <property type="project" value="TreeGrafter"/>
</dbReference>
<organism evidence="4 5">
    <name type="scientific">Phytoactinopolyspora alkaliphila</name>
    <dbReference type="NCBI Taxonomy" id="1783498"/>
    <lineage>
        <taxon>Bacteria</taxon>
        <taxon>Bacillati</taxon>
        <taxon>Actinomycetota</taxon>
        <taxon>Actinomycetes</taxon>
        <taxon>Jiangellales</taxon>
        <taxon>Jiangellaceae</taxon>
        <taxon>Phytoactinopolyspora</taxon>
    </lineage>
</organism>
<dbReference type="FunFam" id="3.40.50.720:FF:000084">
    <property type="entry name" value="Short-chain dehydrogenase reductase"/>
    <property type="match status" value="1"/>
</dbReference>
<dbReference type="SUPFAM" id="SSF51735">
    <property type="entry name" value="NAD(P)-binding Rossmann-fold domains"/>
    <property type="match status" value="1"/>
</dbReference>
<evidence type="ECO:0000256" key="2">
    <source>
        <dbReference type="ARBA" id="ARBA00023002"/>
    </source>
</evidence>
<name>A0A6N9YN07_9ACTN</name>
<accession>A0A6N9YN07</accession>
<gene>
    <name evidence="4" type="ORF">G1H11_13720</name>
</gene>
<dbReference type="Gene3D" id="3.40.50.720">
    <property type="entry name" value="NAD(P)-binding Rossmann-like Domain"/>
    <property type="match status" value="1"/>
</dbReference>
<dbReference type="CDD" id="cd05233">
    <property type="entry name" value="SDR_c"/>
    <property type="match status" value="1"/>
</dbReference>
<dbReference type="InterPro" id="IPR036291">
    <property type="entry name" value="NAD(P)-bd_dom_sf"/>
</dbReference>
<dbReference type="EMBL" id="JAAGOB010000007">
    <property type="protein sequence ID" value="NED96364.1"/>
    <property type="molecule type" value="Genomic_DNA"/>
</dbReference>